<organism evidence="8 9">
    <name type="scientific">Plastoroseomonas hellenica</name>
    <dbReference type="NCBI Taxonomy" id="2687306"/>
    <lineage>
        <taxon>Bacteria</taxon>
        <taxon>Pseudomonadati</taxon>
        <taxon>Pseudomonadota</taxon>
        <taxon>Alphaproteobacteria</taxon>
        <taxon>Acetobacterales</taxon>
        <taxon>Acetobacteraceae</taxon>
        <taxon>Plastoroseomonas</taxon>
    </lineage>
</organism>
<keyword evidence="8" id="KW-0132">Cell division</keyword>
<feature type="domain" description="ABC3 transporter permease C-terminal" evidence="7">
    <location>
        <begin position="171"/>
        <end position="291"/>
    </location>
</feature>
<dbReference type="InterPro" id="IPR003838">
    <property type="entry name" value="ABC3_permease_C"/>
</dbReference>
<dbReference type="GO" id="GO:0051301">
    <property type="term" value="P:cell division"/>
    <property type="evidence" value="ECO:0007669"/>
    <property type="project" value="UniProtKB-KW"/>
</dbReference>
<protein>
    <submittedName>
        <fullName evidence="8">Cell division protein FtsX</fullName>
    </submittedName>
</protein>
<comment type="subcellular location">
    <subcellularLocation>
        <location evidence="1">Cell membrane</location>
        <topology evidence="1">Multi-pass membrane protein</topology>
    </subcellularLocation>
</comment>
<sequence length="297" mass="30846">MTRAERARRRAGARDPLGLRRAMSDRLLQALIAAMALLAALTFAGARAADGFAERWRSGAESAVTVQVPEPSLTRMALALGVLSVMPEVAEANPVDGERMAELLRPWLGDQPALPLPGVIEVRLRDLNADVALIGDRVAEAVPGAVTEAHGVWVARLAALARGVRGMALAALALVVLIAVAVVAVAVRTGIAARQESVLVLHQLGATGSEIAGRFARRAAALAFGGGAAGAALAVPAFFVLARLAQPFGDAVPTEGLGGLPWDRVPWIDLALVPLAAAAIGWLTAQAVVRRWLARLP</sequence>
<feature type="transmembrane region" description="Helical" evidence="6">
    <location>
        <begin position="166"/>
        <end position="187"/>
    </location>
</feature>
<keyword evidence="3 6" id="KW-0812">Transmembrane</keyword>
<evidence type="ECO:0000313" key="8">
    <source>
        <dbReference type="EMBL" id="MBR0669061.1"/>
    </source>
</evidence>
<dbReference type="PANTHER" id="PTHR47755">
    <property type="entry name" value="CELL DIVISION PROTEIN FTSX"/>
    <property type="match status" value="1"/>
</dbReference>
<evidence type="ECO:0000256" key="3">
    <source>
        <dbReference type="ARBA" id="ARBA00022692"/>
    </source>
</evidence>
<proteinExistence type="predicted"/>
<accession>A0ABS5F941</accession>
<keyword evidence="8" id="KW-0131">Cell cycle</keyword>
<gene>
    <name evidence="8" type="ORF">GXW71_32225</name>
</gene>
<keyword evidence="4 6" id="KW-1133">Transmembrane helix</keyword>
<dbReference type="EMBL" id="JAAGBB010000080">
    <property type="protein sequence ID" value="MBR0669061.1"/>
    <property type="molecule type" value="Genomic_DNA"/>
</dbReference>
<evidence type="ECO:0000256" key="1">
    <source>
        <dbReference type="ARBA" id="ARBA00004651"/>
    </source>
</evidence>
<keyword evidence="2" id="KW-1003">Cell membrane</keyword>
<evidence type="ECO:0000259" key="7">
    <source>
        <dbReference type="Pfam" id="PF02687"/>
    </source>
</evidence>
<dbReference type="Pfam" id="PF02687">
    <property type="entry name" value="FtsX"/>
    <property type="match status" value="1"/>
</dbReference>
<dbReference type="Proteomes" id="UP001196870">
    <property type="component" value="Unassembled WGS sequence"/>
</dbReference>
<evidence type="ECO:0000256" key="5">
    <source>
        <dbReference type="ARBA" id="ARBA00023136"/>
    </source>
</evidence>
<keyword evidence="9" id="KW-1185">Reference proteome</keyword>
<evidence type="ECO:0000256" key="2">
    <source>
        <dbReference type="ARBA" id="ARBA00022475"/>
    </source>
</evidence>
<feature type="transmembrane region" description="Helical" evidence="6">
    <location>
        <begin position="265"/>
        <end position="285"/>
    </location>
</feature>
<dbReference type="InterPro" id="IPR004513">
    <property type="entry name" value="FtsX"/>
</dbReference>
<feature type="transmembrane region" description="Helical" evidence="6">
    <location>
        <begin position="219"/>
        <end position="245"/>
    </location>
</feature>
<comment type="caution">
    <text evidence="8">The sequence shown here is derived from an EMBL/GenBank/DDBJ whole genome shotgun (WGS) entry which is preliminary data.</text>
</comment>
<evidence type="ECO:0000313" key="9">
    <source>
        <dbReference type="Proteomes" id="UP001196870"/>
    </source>
</evidence>
<keyword evidence="5 6" id="KW-0472">Membrane</keyword>
<dbReference type="PANTHER" id="PTHR47755:SF1">
    <property type="entry name" value="CELL DIVISION PROTEIN FTSX"/>
    <property type="match status" value="1"/>
</dbReference>
<evidence type="ECO:0000256" key="6">
    <source>
        <dbReference type="SAM" id="Phobius"/>
    </source>
</evidence>
<reference evidence="9" key="1">
    <citation type="journal article" date="2021" name="Syst. Appl. Microbiol.">
        <title>Roseomonas hellenica sp. nov., isolated from roots of wild-growing Alkanna tinctoria.</title>
        <authorList>
            <person name="Rat A."/>
            <person name="Naranjo H.D."/>
            <person name="Lebbe L."/>
            <person name="Cnockaert M."/>
            <person name="Krigas N."/>
            <person name="Grigoriadou K."/>
            <person name="Maloupa E."/>
            <person name="Willems A."/>
        </authorList>
    </citation>
    <scope>NUCLEOTIDE SEQUENCE [LARGE SCALE GENOMIC DNA]</scope>
    <source>
        <strain evidence="9">LMG 31523</strain>
    </source>
</reference>
<evidence type="ECO:0000256" key="4">
    <source>
        <dbReference type="ARBA" id="ARBA00022989"/>
    </source>
</evidence>
<dbReference type="RefSeq" id="WP_211857627.1">
    <property type="nucleotide sequence ID" value="NZ_JAAGBB010000080.1"/>
</dbReference>
<name>A0ABS5F941_9PROT</name>